<keyword evidence="4" id="KW-1185">Reference proteome</keyword>
<feature type="compositionally biased region" description="Polar residues" evidence="2">
    <location>
        <begin position="562"/>
        <end position="583"/>
    </location>
</feature>
<feature type="compositionally biased region" description="Low complexity" evidence="2">
    <location>
        <begin position="640"/>
        <end position="650"/>
    </location>
</feature>
<feature type="compositionally biased region" description="Low complexity" evidence="2">
    <location>
        <begin position="612"/>
        <end position="629"/>
    </location>
</feature>
<evidence type="ECO:0000313" key="3">
    <source>
        <dbReference type="EMBL" id="TVU04430.1"/>
    </source>
</evidence>
<sequence>MPSDRRSNEEHIKKKAKVHKSSLKDGSDKAISGGRSPATDATSSVPPSKAPNSSLKDLANRSVSDKAAISYRPPKVPNLMEIISGSSGRSQSSAKASSVSKEAPLKGFAGPAKGVSSSSADAGKSKASEKAKIQDTDAGTTANVSGSVGSKAKIQNKGAESSVLVSVAPDPKAKTQDKTQAEAHEALGVVQIQDKGLGEGANSSHLSLSEKFELRQMVANLGNLLDRSAFQLPPEPHVQPRGILNPSAGGELVLHSIFEAMLEEFLPFDVTFDSVEATEGSSLACDDVPANTFVMSAQAAEPFVAAASRIRLPQVEEELMSQGGDALYKSLLSSQFKSLAITHASLRQYRELSKVRSDRDALRKDLAALELKVKEKEDALALSEKRFTELSSEKDLLLESAKGFEDKVASLDRQVEELNTSLSKAVKENEDLITKVGVADREIAGLAEAERLRLSDICAFSKNAIQLAVRDVLYSLEAEGSDVVAKASSDSTAASKDIRNSLGLSSTVFCFRFNLRTIRDPFLAFFFKMPSDRRSNEEHIKKKAKVHKSSLKDGSDKAISGGRSQATDATSSVPPSKAPNSSLKDLANRSVSDKAAISYRPPKVPNLMEIISGSSGRSQSSAKASSVSKEAPLKGFAGPAKGVSSSSADAGKSKASEKAKIQDTDAGTTANVSGSVGSKAKIQDKGAESSVLVSVAPDPKAKTQDKTQAEAHEALGVVQIQDKGLGEGANSSHLSLSEKFELRQMVANLGNLLDRSAFQLPPEPHVQPRGILNPSAGGELVLHSIFEAMLEEFLPFDVTFDSVEAAEGSSLACDDVPANTFVMSAQAAEPFVAAASRIRLLKWRKSLCHRSLAITHASLRQYQELSKVRSDRDALELKVKEKEDALALSEKRFTELSSEKDLLLESAKGFEDKVASLDRQVEELNTSLSKAVKENEDLITKVGVADREIAGLAEAERLRLSDICGWLTSNIPYIVESCRAFSKNAIQLAIRDVLYSLEAEGSDVVAKASSDSTAASKDIRNSLGSDFP</sequence>
<feature type="compositionally biased region" description="Low complexity" evidence="2">
    <location>
        <begin position="84"/>
        <end position="101"/>
    </location>
</feature>
<organism evidence="3 4">
    <name type="scientific">Eragrostis curvula</name>
    <name type="common">weeping love grass</name>
    <dbReference type="NCBI Taxonomy" id="38414"/>
    <lineage>
        <taxon>Eukaryota</taxon>
        <taxon>Viridiplantae</taxon>
        <taxon>Streptophyta</taxon>
        <taxon>Embryophyta</taxon>
        <taxon>Tracheophyta</taxon>
        <taxon>Spermatophyta</taxon>
        <taxon>Magnoliopsida</taxon>
        <taxon>Liliopsida</taxon>
        <taxon>Poales</taxon>
        <taxon>Poaceae</taxon>
        <taxon>PACMAD clade</taxon>
        <taxon>Chloridoideae</taxon>
        <taxon>Eragrostideae</taxon>
        <taxon>Eragrostidinae</taxon>
        <taxon>Eragrostis</taxon>
    </lineage>
</organism>
<dbReference type="Gramene" id="TVU04430">
    <property type="protein sequence ID" value="TVU04430"/>
    <property type="gene ID" value="EJB05_50003"/>
</dbReference>
<accession>A0A5J9SZP2</accession>
<feature type="region of interest" description="Disordered" evidence="2">
    <location>
        <begin position="536"/>
        <end position="587"/>
    </location>
</feature>
<feature type="compositionally biased region" description="Low complexity" evidence="2">
    <location>
        <begin position="112"/>
        <end position="122"/>
    </location>
</feature>
<feature type="compositionally biased region" description="Basic and acidic residues" evidence="2">
    <location>
        <begin position="123"/>
        <end position="135"/>
    </location>
</feature>
<evidence type="ECO:0000256" key="1">
    <source>
        <dbReference type="SAM" id="Coils"/>
    </source>
</evidence>
<feature type="region of interest" description="Disordered" evidence="2">
    <location>
        <begin position="606"/>
        <end position="691"/>
    </location>
</feature>
<feature type="compositionally biased region" description="Polar residues" evidence="2">
    <location>
        <begin position="665"/>
        <end position="676"/>
    </location>
</feature>
<feature type="compositionally biased region" description="Basic and acidic residues" evidence="2">
    <location>
        <begin position="1"/>
        <end position="12"/>
    </location>
</feature>
<feature type="compositionally biased region" description="Low complexity" evidence="2">
    <location>
        <begin position="1006"/>
        <end position="1016"/>
    </location>
</feature>
<gene>
    <name evidence="3" type="ORF">EJB05_50003</name>
</gene>
<evidence type="ECO:0000313" key="4">
    <source>
        <dbReference type="Proteomes" id="UP000324897"/>
    </source>
</evidence>
<feature type="compositionally biased region" description="Polar residues" evidence="2">
    <location>
        <begin position="39"/>
        <end position="55"/>
    </location>
</feature>
<feature type="compositionally biased region" description="Basic and acidic residues" evidence="2">
    <location>
        <begin position="651"/>
        <end position="663"/>
    </location>
</feature>
<feature type="compositionally biased region" description="Polar residues" evidence="2">
    <location>
        <begin position="137"/>
        <end position="148"/>
    </location>
</feature>
<reference evidence="3 4" key="1">
    <citation type="journal article" date="2019" name="Sci. Rep.">
        <title>A high-quality genome of Eragrostis curvula grass provides insights into Poaceae evolution and supports new strategies to enhance forage quality.</title>
        <authorList>
            <person name="Carballo J."/>
            <person name="Santos B.A.C.M."/>
            <person name="Zappacosta D."/>
            <person name="Garbus I."/>
            <person name="Selva J.P."/>
            <person name="Gallo C.A."/>
            <person name="Diaz A."/>
            <person name="Albertini E."/>
            <person name="Caccamo M."/>
            <person name="Echenique V."/>
        </authorList>
    </citation>
    <scope>NUCLEOTIDE SEQUENCE [LARGE SCALE GENOMIC DNA]</scope>
    <source>
        <strain evidence="4">cv. Victoria</strain>
        <tissue evidence="3">Leaf</tissue>
    </source>
</reference>
<protein>
    <submittedName>
        <fullName evidence="3">Uncharacterized protein</fullName>
    </submittedName>
</protein>
<dbReference type="AlphaFoldDB" id="A0A5J9SZP2"/>
<dbReference type="Proteomes" id="UP000324897">
    <property type="component" value="Unassembled WGS sequence"/>
</dbReference>
<feature type="coiled-coil region" evidence="1">
    <location>
        <begin position="865"/>
        <end position="941"/>
    </location>
</feature>
<keyword evidence="1" id="KW-0175">Coiled coil</keyword>
<dbReference type="EMBL" id="RWGY01000056">
    <property type="protein sequence ID" value="TVU04430.1"/>
    <property type="molecule type" value="Genomic_DNA"/>
</dbReference>
<feature type="coiled-coil region" evidence="1">
    <location>
        <begin position="352"/>
        <end position="435"/>
    </location>
</feature>
<feature type="non-terminal residue" evidence="3">
    <location>
        <position position="1"/>
    </location>
</feature>
<comment type="caution">
    <text evidence="3">The sequence shown here is derived from an EMBL/GenBank/DDBJ whole genome shotgun (WGS) entry which is preliminary data.</text>
</comment>
<proteinExistence type="predicted"/>
<feature type="region of interest" description="Disordered" evidence="2">
    <location>
        <begin position="1"/>
        <end position="163"/>
    </location>
</feature>
<feature type="region of interest" description="Disordered" evidence="2">
    <location>
        <begin position="1006"/>
        <end position="1028"/>
    </location>
</feature>
<evidence type="ECO:0000256" key="2">
    <source>
        <dbReference type="SAM" id="MobiDB-lite"/>
    </source>
</evidence>
<name>A0A5J9SZP2_9POAL</name>